<comment type="similarity">
    <text evidence="2 6">Belongs to the XK family.</text>
</comment>
<keyword evidence="4 6" id="KW-1133">Transmembrane helix</keyword>
<feature type="transmembrane region" description="Helical" evidence="6">
    <location>
        <begin position="263"/>
        <end position="283"/>
    </location>
</feature>
<sequence>MDRVCEGPIGECPEQSSPELQVEAPLIKVKPPFSILFSTLLYCGECVAAGVVCFAYNRSSDHFWLALTILFMLIPSVMVQLTLIFVHRDLTSDKPLVLFMHLLQLGPVIRCVEALVVYCQTGKKEEPYVTITRKKKLHNGYEVEMEREMGHSMRRLVTHRNAFKRMAVIQAFLGSTPQLTLQLYVSVVEQYIPTDRAVLMGICLASVTYGALVCNVLAIQLKYDDYKIKLKPLAFICIILWRGLEISTRITVLVLFSSVFKHYVVPILLANLLVHFFLPWVQFWRSGAQLPDNVEKNFSRVGTVAVLCSVSLLYAGINIFCWSAVQLKLDDRDLIDKAQNWVRLGVYYTVRGAENSFLVVLWYVFKTDVFEYLCTPTLVLKLIVGYCMAIGFMLLFLQYLHPCRQLFRHNVADFLHCVCCQQREPIKPMLLQPPYEPGTKHSIV</sequence>
<reference evidence="7" key="1">
    <citation type="submission" date="2025-08" db="UniProtKB">
        <authorList>
            <consortium name="Ensembl"/>
        </authorList>
    </citation>
    <scope>IDENTIFICATION</scope>
</reference>
<dbReference type="Proteomes" id="UP000694392">
    <property type="component" value="Unplaced"/>
</dbReference>
<feature type="transmembrane region" description="Helical" evidence="6">
    <location>
        <begin position="377"/>
        <end position="400"/>
    </location>
</feature>
<evidence type="ECO:0000256" key="6">
    <source>
        <dbReference type="RuleBase" id="RU910716"/>
    </source>
</evidence>
<keyword evidence="8" id="KW-1185">Reference proteome</keyword>
<evidence type="ECO:0000256" key="2">
    <source>
        <dbReference type="ARBA" id="ARBA00008789"/>
    </source>
</evidence>
<feature type="transmembrane region" description="Helical" evidence="6">
    <location>
        <begin position="98"/>
        <end position="118"/>
    </location>
</feature>
<keyword evidence="3 6" id="KW-0812">Transmembrane</keyword>
<feature type="transmembrane region" description="Helical" evidence="6">
    <location>
        <begin position="35"/>
        <end position="56"/>
    </location>
</feature>
<dbReference type="GO" id="GO:0005886">
    <property type="term" value="C:plasma membrane"/>
    <property type="evidence" value="ECO:0007669"/>
    <property type="project" value="UniProtKB-ARBA"/>
</dbReference>
<dbReference type="OMA" id="SETYWMA"/>
<evidence type="ECO:0000256" key="3">
    <source>
        <dbReference type="ARBA" id="ARBA00022692"/>
    </source>
</evidence>
<organism evidence="7 8">
    <name type="scientific">Sphenodon punctatus</name>
    <name type="common">Tuatara</name>
    <name type="synonym">Hatteria punctata</name>
    <dbReference type="NCBI Taxonomy" id="8508"/>
    <lineage>
        <taxon>Eukaryota</taxon>
        <taxon>Metazoa</taxon>
        <taxon>Chordata</taxon>
        <taxon>Craniata</taxon>
        <taxon>Vertebrata</taxon>
        <taxon>Euteleostomi</taxon>
        <taxon>Lepidosauria</taxon>
        <taxon>Sphenodontia</taxon>
        <taxon>Sphenodontidae</taxon>
        <taxon>Sphenodon</taxon>
    </lineage>
</organism>
<evidence type="ECO:0000313" key="7">
    <source>
        <dbReference type="Ensembl" id="ENSSPUP00000006830.1"/>
    </source>
</evidence>
<dbReference type="InterPro" id="IPR018629">
    <property type="entry name" value="XK-rel"/>
</dbReference>
<dbReference type="PANTHER" id="PTHR14297">
    <property type="entry name" value="MEMBRANE TRANSPORT PROTEIN XK FAMILY MEMBER"/>
    <property type="match status" value="1"/>
</dbReference>
<dbReference type="Pfam" id="PF09815">
    <property type="entry name" value="XK-related"/>
    <property type="match status" value="1"/>
</dbReference>
<keyword evidence="5 6" id="KW-0472">Membrane</keyword>
<feature type="transmembrane region" description="Helical" evidence="6">
    <location>
        <begin position="304"/>
        <end position="325"/>
    </location>
</feature>
<evidence type="ECO:0000313" key="8">
    <source>
        <dbReference type="Proteomes" id="UP000694392"/>
    </source>
</evidence>
<feature type="transmembrane region" description="Helical" evidence="6">
    <location>
        <begin position="197"/>
        <end position="221"/>
    </location>
</feature>
<dbReference type="GeneTree" id="ENSGT00390000003231"/>
<accession>A0A8D0L3W7</accession>
<feature type="transmembrane region" description="Helical" evidence="6">
    <location>
        <begin position="63"/>
        <end position="86"/>
    </location>
</feature>
<name>A0A8D0L3W7_SPHPU</name>
<evidence type="ECO:0000256" key="5">
    <source>
        <dbReference type="ARBA" id="ARBA00023136"/>
    </source>
</evidence>
<feature type="transmembrane region" description="Helical" evidence="6">
    <location>
        <begin position="345"/>
        <end position="365"/>
    </location>
</feature>
<dbReference type="InterPro" id="IPR051773">
    <property type="entry name" value="XK-related_adapter"/>
</dbReference>
<reference evidence="7" key="2">
    <citation type="submission" date="2025-09" db="UniProtKB">
        <authorList>
            <consortium name="Ensembl"/>
        </authorList>
    </citation>
    <scope>IDENTIFICATION</scope>
</reference>
<feature type="transmembrane region" description="Helical" evidence="6">
    <location>
        <begin position="233"/>
        <end position="257"/>
    </location>
</feature>
<dbReference type="AlphaFoldDB" id="A0A8D0L3W7"/>
<proteinExistence type="inferred from homology"/>
<dbReference type="PANTHER" id="PTHR14297:SF4">
    <property type="entry name" value="XK-RELATED PROTEIN 2"/>
    <property type="match status" value="1"/>
</dbReference>
<evidence type="ECO:0000256" key="4">
    <source>
        <dbReference type="ARBA" id="ARBA00022989"/>
    </source>
</evidence>
<comment type="subcellular location">
    <subcellularLocation>
        <location evidence="1 6">Membrane</location>
        <topology evidence="1 6">Multi-pass membrane protein</topology>
    </subcellularLocation>
</comment>
<dbReference type="Ensembl" id="ENSSPUT00000007266.1">
    <property type="protein sequence ID" value="ENSSPUP00000006830.1"/>
    <property type="gene ID" value="ENSSPUG00000005275.1"/>
</dbReference>
<protein>
    <recommendedName>
        <fullName evidence="6">XK-related protein</fullName>
    </recommendedName>
</protein>
<evidence type="ECO:0000256" key="1">
    <source>
        <dbReference type="ARBA" id="ARBA00004141"/>
    </source>
</evidence>